<comment type="caution">
    <text evidence="9">The sequence shown here is derived from an EMBL/GenBank/DDBJ whole genome shotgun (WGS) entry which is preliminary data.</text>
</comment>
<dbReference type="Gene3D" id="1.10.10.10">
    <property type="entry name" value="Winged helix-like DNA-binding domain superfamily/Winged helix DNA-binding domain"/>
    <property type="match status" value="1"/>
</dbReference>
<evidence type="ECO:0000256" key="3">
    <source>
        <dbReference type="ARBA" id="ARBA00023082"/>
    </source>
</evidence>
<dbReference type="PROSITE" id="PS01063">
    <property type="entry name" value="SIGMA70_ECF"/>
    <property type="match status" value="1"/>
</dbReference>
<evidence type="ECO:0000256" key="2">
    <source>
        <dbReference type="ARBA" id="ARBA00023015"/>
    </source>
</evidence>
<dbReference type="InterPro" id="IPR007630">
    <property type="entry name" value="RNA_pol_sigma70_r4"/>
</dbReference>
<dbReference type="InterPro" id="IPR036388">
    <property type="entry name" value="WH-like_DNA-bd_sf"/>
</dbReference>
<dbReference type="InterPro" id="IPR013325">
    <property type="entry name" value="RNA_pol_sigma_r2"/>
</dbReference>
<evidence type="ECO:0000256" key="1">
    <source>
        <dbReference type="ARBA" id="ARBA00010641"/>
    </source>
</evidence>
<reference evidence="9" key="1">
    <citation type="submission" date="2022-12" db="EMBL/GenBank/DDBJ databases">
        <title>Bacterial isolates from different developmental stages of Nematostella vectensis.</title>
        <authorList>
            <person name="Fraune S."/>
        </authorList>
    </citation>
    <scope>NUCLEOTIDE SEQUENCE</scope>
    <source>
        <strain evidence="9">G21632-S1</strain>
    </source>
</reference>
<gene>
    <name evidence="9" type="ORF">O4G74_01890</name>
</gene>
<feature type="domain" description="RNA polymerase sigma-70 region 2" evidence="7">
    <location>
        <begin position="52"/>
        <end position="118"/>
    </location>
</feature>
<evidence type="ECO:0000256" key="5">
    <source>
        <dbReference type="ARBA" id="ARBA00023163"/>
    </source>
</evidence>
<name>A0ABT4LR05_9PROT</name>
<comment type="similarity">
    <text evidence="1 6">Belongs to the sigma-70 factor family. ECF subfamily.</text>
</comment>
<keyword evidence="10" id="KW-1185">Reference proteome</keyword>
<keyword evidence="3 6" id="KW-0731">Sigma factor</keyword>
<evidence type="ECO:0000313" key="10">
    <source>
        <dbReference type="Proteomes" id="UP001083770"/>
    </source>
</evidence>
<feature type="domain" description="RNA polymerase sigma-70 region 4" evidence="8">
    <location>
        <begin position="154"/>
        <end position="201"/>
    </location>
</feature>
<evidence type="ECO:0000259" key="8">
    <source>
        <dbReference type="Pfam" id="PF04545"/>
    </source>
</evidence>
<dbReference type="Gene3D" id="1.10.1740.10">
    <property type="match status" value="1"/>
</dbReference>
<dbReference type="Pfam" id="PF04542">
    <property type="entry name" value="Sigma70_r2"/>
    <property type="match status" value="1"/>
</dbReference>
<dbReference type="SUPFAM" id="SSF88659">
    <property type="entry name" value="Sigma3 and sigma4 domains of RNA polymerase sigma factors"/>
    <property type="match status" value="1"/>
</dbReference>
<dbReference type="EMBL" id="JAPWGW010000001">
    <property type="protein sequence ID" value="MCZ4296799.1"/>
    <property type="molecule type" value="Genomic_DNA"/>
</dbReference>
<evidence type="ECO:0000256" key="6">
    <source>
        <dbReference type="RuleBase" id="RU000716"/>
    </source>
</evidence>
<dbReference type="InterPro" id="IPR014284">
    <property type="entry name" value="RNA_pol_sigma-70_dom"/>
</dbReference>
<dbReference type="NCBIfam" id="TIGR02937">
    <property type="entry name" value="sigma70-ECF"/>
    <property type="match status" value="1"/>
</dbReference>
<proteinExistence type="inferred from homology"/>
<dbReference type="PANTHER" id="PTHR43133:SF62">
    <property type="entry name" value="RNA POLYMERASE SIGMA FACTOR SIGZ"/>
    <property type="match status" value="1"/>
</dbReference>
<dbReference type="RefSeq" id="WP_269400973.1">
    <property type="nucleotide sequence ID" value="NZ_JAPWGW010000001.1"/>
</dbReference>
<keyword evidence="4 6" id="KW-0238">DNA-binding</keyword>
<evidence type="ECO:0000256" key="4">
    <source>
        <dbReference type="ARBA" id="ARBA00023125"/>
    </source>
</evidence>
<keyword evidence="5 6" id="KW-0804">Transcription</keyword>
<organism evidence="9 10">
    <name type="scientific">Henriciella marina</name>
    <dbReference type="NCBI Taxonomy" id="453851"/>
    <lineage>
        <taxon>Bacteria</taxon>
        <taxon>Pseudomonadati</taxon>
        <taxon>Pseudomonadota</taxon>
        <taxon>Alphaproteobacteria</taxon>
        <taxon>Hyphomonadales</taxon>
        <taxon>Hyphomonadaceae</taxon>
        <taxon>Henriciella</taxon>
    </lineage>
</organism>
<dbReference type="SUPFAM" id="SSF88946">
    <property type="entry name" value="Sigma2 domain of RNA polymerase sigma factors"/>
    <property type="match status" value="1"/>
</dbReference>
<dbReference type="InterPro" id="IPR039425">
    <property type="entry name" value="RNA_pol_sigma-70-like"/>
</dbReference>
<keyword evidence="2 6" id="KW-0805">Transcription regulation</keyword>
<dbReference type="CDD" id="cd06171">
    <property type="entry name" value="Sigma70_r4"/>
    <property type="match status" value="1"/>
</dbReference>
<evidence type="ECO:0000259" key="7">
    <source>
        <dbReference type="Pfam" id="PF04542"/>
    </source>
</evidence>
<dbReference type="PANTHER" id="PTHR43133">
    <property type="entry name" value="RNA POLYMERASE ECF-TYPE SIGMA FACTO"/>
    <property type="match status" value="1"/>
</dbReference>
<dbReference type="InterPro" id="IPR007627">
    <property type="entry name" value="RNA_pol_sigma70_r2"/>
</dbReference>
<dbReference type="Pfam" id="PF04545">
    <property type="entry name" value="Sigma70_r4"/>
    <property type="match status" value="1"/>
</dbReference>
<accession>A0ABT4LR05</accession>
<protein>
    <recommendedName>
        <fullName evidence="6">RNA polymerase sigma factor</fullName>
    </recommendedName>
</protein>
<dbReference type="Proteomes" id="UP001083770">
    <property type="component" value="Unassembled WGS sequence"/>
</dbReference>
<sequence>MQQTQTLGVLLQSDVALSVARLDQVDNPRSLHADCMKRISGYGDKRAFGTLFEFFGPRLKSYLLRMGADDAQAEEIVQDVMLTVWRKASQFDPEQASVSTWIFRIARNRQIDLFRRASKPDLSPEEPMLQPAPEQAPFESLSQAQLQAEVREKLDILPPEQLELLRAAFYDGMSHAEIAERFSLPLGTVKSRIRLAFDKLRGVLSRE</sequence>
<dbReference type="InterPro" id="IPR000838">
    <property type="entry name" value="RNA_pol_sigma70_ECF_CS"/>
</dbReference>
<dbReference type="InterPro" id="IPR013324">
    <property type="entry name" value="RNA_pol_sigma_r3/r4-like"/>
</dbReference>
<evidence type="ECO:0000313" key="9">
    <source>
        <dbReference type="EMBL" id="MCZ4296799.1"/>
    </source>
</evidence>